<feature type="compositionally biased region" description="Gly residues" evidence="1">
    <location>
        <begin position="94"/>
        <end position="103"/>
    </location>
</feature>
<protein>
    <submittedName>
        <fullName evidence="2">Uncharacterized protein</fullName>
    </submittedName>
</protein>
<dbReference type="AlphaFoldDB" id="A0A646KR52"/>
<evidence type="ECO:0000313" key="2">
    <source>
        <dbReference type="EMBL" id="MQT04351.1"/>
    </source>
</evidence>
<sequence>MSSTDWVGSSRTALAPATDGLHTAWFLAHNGLRTSPTRSLFVTLSLRVLTPMISTRPLRVQAPRADPDTPRGTSEGSGAGATGGDRRARREGTAGTGSQGGGEGAREHVWGPHPVPGMWTPHV</sequence>
<gene>
    <name evidence="2" type="ORF">FF041_30565</name>
</gene>
<dbReference type="Proteomes" id="UP000419138">
    <property type="component" value="Unassembled WGS sequence"/>
</dbReference>
<evidence type="ECO:0000313" key="3">
    <source>
        <dbReference type="Proteomes" id="UP000419138"/>
    </source>
</evidence>
<accession>A0A646KR52</accession>
<reference evidence="2 3" key="1">
    <citation type="submission" date="2019-05" db="EMBL/GenBank/DDBJ databases">
        <title>Comparative genomics and metabolomics analyses of clavulanic acid producing Streptomyces species provides insight into specialized metabolism and evolution of beta-lactam biosynthetic gene clusters.</title>
        <authorList>
            <person name="Moore M.A."/>
            <person name="Cruz-Morales P."/>
            <person name="Barona Gomez F."/>
            <person name="Kapil T."/>
        </authorList>
    </citation>
    <scope>NUCLEOTIDE SEQUENCE [LARGE SCALE GENOMIC DNA]</scope>
    <source>
        <strain evidence="2 3">NRRL 5741</strain>
    </source>
</reference>
<evidence type="ECO:0000256" key="1">
    <source>
        <dbReference type="SAM" id="MobiDB-lite"/>
    </source>
</evidence>
<keyword evidence="3" id="KW-1185">Reference proteome</keyword>
<dbReference type="EMBL" id="VCLA01000191">
    <property type="protein sequence ID" value="MQT04351.1"/>
    <property type="molecule type" value="Genomic_DNA"/>
</dbReference>
<proteinExistence type="predicted"/>
<name>A0A646KR52_STRJU</name>
<feature type="region of interest" description="Disordered" evidence="1">
    <location>
        <begin position="55"/>
        <end position="123"/>
    </location>
</feature>
<comment type="caution">
    <text evidence="2">The sequence shown here is derived from an EMBL/GenBank/DDBJ whole genome shotgun (WGS) entry which is preliminary data.</text>
</comment>
<organism evidence="2 3">
    <name type="scientific">Streptomyces jumonjinensis</name>
    <dbReference type="NCBI Taxonomy" id="1945"/>
    <lineage>
        <taxon>Bacteria</taxon>
        <taxon>Bacillati</taxon>
        <taxon>Actinomycetota</taxon>
        <taxon>Actinomycetes</taxon>
        <taxon>Kitasatosporales</taxon>
        <taxon>Streptomycetaceae</taxon>
        <taxon>Streptomyces</taxon>
    </lineage>
</organism>